<comment type="similarity">
    <text evidence="6">Belongs to the nlpA lipoprotein family.</text>
</comment>
<dbReference type="PANTHER" id="PTHR30429">
    <property type="entry name" value="D-METHIONINE-BINDING LIPOPROTEIN METQ"/>
    <property type="match status" value="1"/>
</dbReference>
<dbReference type="Gene3D" id="3.40.190.10">
    <property type="entry name" value="Periplasmic binding protein-like II"/>
    <property type="match status" value="2"/>
</dbReference>
<keyword evidence="5 6" id="KW-0449">Lipoprotein</keyword>
<comment type="subcellular location">
    <subcellularLocation>
        <location evidence="1">Membrane</location>
        <topology evidence="1">Lipid-anchor</topology>
    </subcellularLocation>
</comment>
<gene>
    <name evidence="9" type="ORF">SAMN05192546_103137</name>
</gene>
<dbReference type="SUPFAM" id="SSF53850">
    <property type="entry name" value="Periplasmic binding protein-like II"/>
    <property type="match status" value="1"/>
</dbReference>
<evidence type="ECO:0000256" key="7">
    <source>
        <dbReference type="PIRSR" id="PIRSR002854-1"/>
    </source>
</evidence>
<evidence type="ECO:0000256" key="4">
    <source>
        <dbReference type="ARBA" id="ARBA00023139"/>
    </source>
</evidence>
<feature type="chain" id="PRO_5011479141" description="Lipoprotein" evidence="8">
    <location>
        <begin position="25"/>
        <end position="268"/>
    </location>
</feature>
<dbReference type="EMBL" id="FNPV01000003">
    <property type="protein sequence ID" value="SDY61475.1"/>
    <property type="molecule type" value="Genomic_DNA"/>
</dbReference>
<evidence type="ECO:0000313" key="9">
    <source>
        <dbReference type="EMBL" id="SDY61475.1"/>
    </source>
</evidence>
<accession>A0A1H3LC79</accession>
<dbReference type="InterPro" id="IPR004872">
    <property type="entry name" value="Lipoprotein_NlpA"/>
</dbReference>
<dbReference type="Proteomes" id="UP000199230">
    <property type="component" value="Unassembled WGS sequence"/>
</dbReference>
<evidence type="ECO:0000313" key="10">
    <source>
        <dbReference type="Proteomes" id="UP000199230"/>
    </source>
</evidence>
<dbReference type="Pfam" id="PF03180">
    <property type="entry name" value="Lipoprotein_9"/>
    <property type="match status" value="1"/>
</dbReference>
<organism evidence="9 10">
    <name type="scientific">Tindallia californiensis</name>
    <dbReference type="NCBI Taxonomy" id="159292"/>
    <lineage>
        <taxon>Bacteria</taxon>
        <taxon>Bacillati</taxon>
        <taxon>Bacillota</taxon>
        <taxon>Clostridia</taxon>
        <taxon>Peptostreptococcales</taxon>
        <taxon>Tindalliaceae</taxon>
        <taxon>Tindallia</taxon>
    </lineage>
</organism>
<sequence>MKKIIVLWMVGILFLLSGCGSSDAQNTLDPNHLIIGVTPGPHEEVMEQVKEKAAEDGITIELQVFTEYVMPNIALAEGELDLNMFQHKPYLEKFSEERNLDLVDVGYTINFPIALYAESLENISEFQEGDRIAIPNDPTNGARALILLESAGLITLEEGVGVEATVNHIAENPMNFHIIELEASQLPRQLGEVTAAVINSNFAIEYGFVPTTDSILMEPGDSPYVNVVAARAENKDDPAIAQLMEYYYQDDIKAFIEERFQGSIVPGW</sequence>
<dbReference type="NCBIfam" id="TIGR00363">
    <property type="entry name" value="MetQ/NlpA family lipoprotein"/>
    <property type="match status" value="1"/>
</dbReference>
<keyword evidence="10" id="KW-1185">Reference proteome</keyword>
<dbReference type="PIRSF" id="PIRSF002854">
    <property type="entry name" value="MetQ"/>
    <property type="match status" value="1"/>
</dbReference>
<keyword evidence="4" id="KW-0564">Palmitate</keyword>
<dbReference type="OrthoDB" id="9812878at2"/>
<keyword evidence="2 8" id="KW-0732">Signal</keyword>
<name>A0A1H3LC79_9FIRM</name>
<keyword evidence="3" id="KW-0472">Membrane</keyword>
<dbReference type="GO" id="GO:0016020">
    <property type="term" value="C:membrane"/>
    <property type="evidence" value="ECO:0007669"/>
    <property type="project" value="UniProtKB-SubCell"/>
</dbReference>
<evidence type="ECO:0000256" key="1">
    <source>
        <dbReference type="ARBA" id="ARBA00004635"/>
    </source>
</evidence>
<dbReference type="PROSITE" id="PS51257">
    <property type="entry name" value="PROKAR_LIPOPROTEIN"/>
    <property type="match status" value="1"/>
</dbReference>
<evidence type="ECO:0000256" key="3">
    <source>
        <dbReference type="ARBA" id="ARBA00023136"/>
    </source>
</evidence>
<protein>
    <recommendedName>
        <fullName evidence="6">Lipoprotein</fullName>
    </recommendedName>
</protein>
<evidence type="ECO:0000256" key="6">
    <source>
        <dbReference type="PIRNR" id="PIRNR002854"/>
    </source>
</evidence>
<dbReference type="RefSeq" id="WP_093311779.1">
    <property type="nucleotide sequence ID" value="NZ_FNPV01000003.1"/>
</dbReference>
<evidence type="ECO:0000256" key="5">
    <source>
        <dbReference type="ARBA" id="ARBA00023288"/>
    </source>
</evidence>
<dbReference type="AlphaFoldDB" id="A0A1H3LC79"/>
<dbReference type="STRING" id="159292.SAMN05192546_103137"/>
<reference evidence="9 10" key="1">
    <citation type="submission" date="2016-10" db="EMBL/GenBank/DDBJ databases">
        <authorList>
            <person name="de Groot N.N."/>
        </authorList>
    </citation>
    <scope>NUCLEOTIDE SEQUENCE [LARGE SCALE GENOMIC DNA]</scope>
    <source>
        <strain evidence="9 10">APO</strain>
    </source>
</reference>
<dbReference type="PANTHER" id="PTHR30429:SF1">
    <property type="entry name" value="D-METHIONINE-BINDING LIPOPROTEIN METQ-RELATED"/>
    <property type="match status" value="1"/>
</dbReference>
<feature type="lipid moiety-binding region" description="S-diacylglycerol cysteine" evidence="7">
    <location>
        <position position="19"/>
    </location>
</feature>
<evidence type="ECO:0000256" key="2">
    <source>
        <dbReference type="ARBA" id="ARBA00022729"/>
    </source>
</evidence>
<feature type="signal peptide" evidence="8">
    <location>
        <begin position="1"/>
        <end position="24"/>
    </location>
</feature>
<proteinExistence type="inferred from homology"/>
<evidence type="ECO:0000256" key="8">
    <source>
        <dbReference type="SAM" id="SignalP"/>
    </source>
</evidence>